<dbReference type="Gene3D" id="2.170.150.20">
    <property type="entry name" value="Peptide methionine sulfoxide reductase"/>
    <property type="match status" value="1"/>
</dbReference>
<dbReference type="InterPro" id="IPR002579">
    <property type="entry name" value="Met_Sox_Rdtase_MsrB_dom"/>
</dbReference>
<keyword evidence="4" id="KW-0732">Signal</keyword>
<evidence type="ECO:0000313" key="7">
    <source>
        <dbReference type="Proteomes" id="UP000594800"/>
    </source>
</evidence>
<comment type="catalytic activity">
    <reaction evidence="3">
        <text>L-methionyl-[protein] + [thioredoxin]-disulfide + H2O = L-methionyl-(R)-S-oxide-[protein] + [thioredoxin]-dithiol</text>
        <dbReference type="Rhea" id="RHEA:24164"/>
        <dbReference type="Rhea" id="RHEA-COMP:10698"/>
        <dbReference type="Rhea" id="RHEA-COMP:10700"/>
        <dbReference type="Rhea" id="RHEA-COMP:12313"/>
        <dbReference type="Rhea" id="RHEA-COMP:12314"/>
        <dbReference type="ChEBI" id="CHEBI:15377"/>
        <dbReference type="ChEBI" id="CHEBI:16044"/>
        <dbReference type="ChEBI" id="CHEBI:29950"/>
        <dbReference type="ChEBI" id="CHEBI:45764"/>
        <dbReference type="ChEBI" id="CHEBI:50058"/>
        <dbReference type="EC" id="1.8.4.12"/>
    </reaction>
</comment>
<reference evidence="6 7" key="1">
    <citation type="submission" date="2020-11" db="EMBL/GenBank/DDBJ databases">
        <title>Description of Pontivivens ytuae sp. nov. isolated from deep sea sediment of Mariana Trench.</title>
        <authorList>
            <person name="Wang Z."/>
            <person name="Sun Q.-L."/>
            <person name="Xu X.-D."/>
            <person name="Tang Y.-Z."/>
            <person name="Zhang J."/>
        </authorList>
    </citation>
    <scope>NUCLEOTIDE SEQUENCE [LARGE SCALE GENOMIC DNA]</scope>
    <source>
        <strain evidence="6 7">MT2928</strain>
    </source>
</reference>
<evidence type="ECO:0000256" key="1">
    <source>
        <dbReference type="ARBA" id="ARBA00012499"/>
    </source>
</evidence>
<evidence type="ECO:0000256" key="3">
    <source>
        <dbReference type="ARBA" id="ARBA00048488"/>
    </source>
</evidence>
<dbReference type="GO" id="GO:0006979">
    <property type="term" value="P:response to oxidative stress"/>
    <property type="evidence" value="ECO:0007669"/>
    <property type="project" value="InterPro"/>
</dbReference>
<dbReference type="PROSITE" id="PS51318">
    <property type="entry name" value="TAT"/>
    <property type="match status" value="1"/>
</dbReference>
<dbReference type="Proteomes" id="UP000594800">
    <property type="component" value="Chromosome"/>
</dbReference>
<feature type="signal peptide" evidence="4">
    <location>
        <begin position="1"/>
        <end position="26"/>
    </location>
</feature>
<keyword evidence="2" id="KW-0560">Oxidoreductase</keyword>
<dbReference type="KEGG" id="poz:I0K15_14490"/>
<keyword evidence="7" id="KW-1185">Reference proteome</keyword>
<dbReference type="PANTHER" id="PTHR10173">
    <property type="entry name" value="METHIONINE SULFOXIDE REDUCTASE"/>
    <property type="match status" value="1"/>
</dbReference>
<feature type="domain" description="MsrB" evidence="5">
    <location>
        <begin position="53"/>
        <end position="178"/>
    </location>
</feature>
<dbReference type="EC" id="1.8.4.12" evidence="1"/>
<dbReference type="EMBL" id="CP064942">
    <property type="protein sequence ID" value="QPH53004.1"/>
    <property type="molecule type" value="Genomic_DNA"/>
</dbReference>
<feature type="chain" id="PRO_5032756306" description="peptide-methionine (R)-S-oxide reductase" evidence="4">
    <location>
        <begin position="27"/>
        <end position="180"/>
    </location>
</feature>
<dbReference type="SUPFAM" id="SSF51316">
    <property type="entry name" value="Mss4-like"/>
    <property type="match status" value="1"/>
</dbReference>
<evidence type="ECO:0000256" key="2">
    <source>
        <dbReference type="ARBA" id="ARBA00023002"/>
    </source>
</evidence>
<organism evidence="6 7">
    <name type="scientific">Pontivivens ytuae</name>
    <dbReference type="NCBI Taxonomy" id="2789856"/>
    <lineage>
        <taxon>Bacteria</taxon>
        <taxon>Pseudomonadati</taxon>
        <taxon>Pseudomonadota</taxon>
        <taxon>Alphaproteobacteria</taxon>
        <taxon>Rhodobacterales</taxon>
        <taxon>Paracoccaceae</taxon>
        <taxon>Pontivivens</taxon>
    </lineage>
</organism>
<dbReference type="AlphaFoldDB" id="A0A7S9LPQ3"/>
<dbReference type="InterPro" id="IPR028427">
    <property type="entry name" value="Met_Sox_Rdtase_MsrB"/>
</dbReference>
<dbReference type="GO" id="GO:0033743">
    <property type="term" value="F:peptide-methionine (R)-S-oxide reductase activity"/>
    <property type="evidence" value="ECO:0007669"/>
    <property type="project" value="UniProtKB-EC"/>
</dbReference>
<sequence>MFPLRSTLNRRAVLSGAAAMGTAALAAPAVVRAQGTPADSAETEFAYEITRSDAEWREQLSELEYAILREGQTERTFISSYASENNPGLYHCKGCDLPLYSSEWYSPQEIGFVFFEHAIPNAVLTGIDITDYNGALPQPTEFFQVHCRRCGSHLGHVVAIRGQVLHCINGTSLRLEPAEA</sequence>
<proteinExistence type="predicted"/>
<protein>
    <recommendedName>
        <fullName evidence="1">peptide-methionine (R)-S-oxide reductase</fullName>
        <ecNumber evidence="1">1.8.4.12</ecNumber>
    </recommendedName>
</protein>
<dbReference type="GO" id="GO:0030091">
    <property type="term" value="P:protein repair"/>
    <property type="evidence" value="ECO:0007669"/>
    <property type="project" value="InterPro"/>
</dbReference>
<dbReference type="InterPro" id="IPR006311">
    <property type="entry name" value="TAT_signal"/>
</dbReference>
<dbReference type="RefSeq" id="WP_196102215.1">
    <property type="nucleotide sequence ID" value="NZ_CP064942.1"/>
</dbReference>
<accession>A0A7S9LPQ3</accession>
<dbReference type="GO" id="GO:0005737">
    <property type="term" value="C:cytoplasm"/>
    <property type="evidence" value="ECO:0007669"/>
    <property type="project" value="TreeGrafter"/>
</dbReference>
<dbReference type="Pfam" id="PF01641">
    <property type="entry name" value="SelR"/>
    <property type="match status" value="1"/>
</dbReference>
<dbReference type="InterPro" id="IPR011057">
    <property type="entry name" value="Mss4-like_sf"/>
</dbReference>
<name>A0A7S9LPQ3_9RHOB</name>
<evidence type="ECO:0000313" key="6">
    <source>
        <dbReference type="EMBL" id="QPH53004.1"/>
    </source>
</evidence>
<evidence type="ECO:0000259" key="5">
    <source>
        <dbReference type="PROSITE" id="PS51790"/>
    </source>
</evidence>
<evidence type="ECO:0000256" key="4">
    <source>
        <dbReference type="SAM" id="SignalP"/>
    </source>
</evidence>
<gene>
    <name evidence="6" type="ORF">I0K15_14490</name>
</gene>
<dbReference type="PROSITE" id="PS51790">
    <property type="entry name" value="MSRB"/>
    <property type="match status" value="1"/>
</dbReference>
<dbReference type="PANTHER" id="PTHR10173:SF57">
    <property type="entry name" value="PEPTIDE-METHIONINE (R)-S-OXIDE REDUCTASE"/>
    <property type="match status" value="1"/>
</dbReference>